<dbReference type="Proteomes" id="UP001162802">
    <property type="component" value="Unassembled WGS sequence"/>
</dbReference>
<feature type="transmembrane region" description="Helical" evidence="7">
    <location>
        <begin position="28"/>
        <end position="46"/>
    </location>
</feature>
<comment type="subcellular location">
    <subcellularLocation>
        <location evidence="1">Membrane</location>
        <topology evidence="1">Multi-pass membrane protein</topology>
    </subcellularLocation>
</comment>
<dbReference type="InterPro" id="IPR006037">
    <property type="entry name" value="RCK_C"/>
</dbReference>
<dbReference type="PANTHER" id="PTHR43652:SF2">
    <property type="entry name" value="BASIC AMINO ACID ANTIPORTER YFCC-RELATED"/>
    <property type="match status" value="1"/>
</dbReference>
<protein>
    <submittedName>
        <fullName evidence="9">SLC13 family permease</fullName>
    </submittedName>
</protein>
<dbReference type="RefSeq" id="WP_243802421.1">
    <property type="nucleotide sequence ID" value="NZ_JALHAT010000041.1"/>
</dbReference>
<sequence>MTFAQWAILGILLAMIVAYASERFRVELVAMAGLGAAFALGLVPVQAVFAGFANPAVITVAEILLVVAALAQSRVIDTFARRIVSRVHGETTILAVLCSLAALASTVMNNIGALALFFPVTLSVCARLGLPPGRMLMPLSFATLLGGTCSLTGTPANLVVNDWMVSQTGANMGFFGLAKVGLPVMAVGLVWLVLAAPRLLRAPANAPAGNDVGPASFLTEARVPDGSAAKGLHLPDAEARFDILVHGVVRNGAHVFARRADIVLAQDDILLLEADFALVDQLHLEGALAPAERHEGTATPERSEAVVMPDSFLLGSRIGDIGLFAEHAIRVVGLASRRHRIEGRFADLQIGVGDVLILEGDREALGTTLAEGALLPLSRHRPPRLNARAATGVGVFATGVLVSAFELIPAEIAFGAVVFLLAATRCLNLRTALQELNWPIVILLACMIPLGLAVQDTGAARVIANAIVAWLPGEQPLGVIALVLFMAIAITPFIDNVSTAIVLSPIATSISARTGVALEPLLMAVAMGTSLDFLTPFGHHNNAVVMGAGGYRFRDFPRFGAPLLALCCLAALLALDLMV</sequence>
<keyword evidence="10" id="KW-1185">Reference proteome</keyword>
<feature type="transmembrane region" description="Helical" evidence="7">
    <location>
        <begin position="436"/>
        <end position="455"/>
    </location>
</feature>
<organism evidence="9 10">
    <name type="scientific">Novosphingobium mangrovi</name>
    <name type="common">ex Hu et al. 2023</name>
    <dbReference type="NCBI Taxonomy" id="2930094"/>
    <lineage>
        <taxon>Bacteria</taxon>
        <taxon>Pseudomonadati</taxon>
        <taxon>Pseudomonadota</taxon>
        <taxon>Alphaproteobacteria</taxon>
        <taxon>Sphingomonadales</taxon>
        <taxon>Sphingomonadaceae</taxon>
        <taxon>Novosphingobium</taxon>
    </lineage>
</organism>
<feature type="transmembrane region" description="Helical" evidence="7">
    <location>
        <begin position="6"/>
        <end position="21"/>
    </location>
</feature>
<feature type="transmembrane region" description="Helical" evidence="7">
    <location>
        <begin position="142"/>
        <end position="160"/>
    </location>
</feature>
<feature type="transmembrane region" description="Helical" evidence="7">
    <location>
        <begin position="559"/>
        <end position="578"/>
    </location>
</feature>
<evidence type="ECO:0000256" key="3">
    <source>
        <dbReference type="ARBA" id="ARBA00022692"/>
    </source>
</evidence>
<keyword evidence="5 7" id="KW-1133">Transmembrane helix</keyword>
<feature type="transmembrane region" description="Helical" evidence="7">
    <location>
        <begin position="52"/>
        <end position="71"/>
    </location>
</feature>
<evidence type="ECO:0000256" key="4">
    <source>
        <dbReference type="ARBA" id="ARBA00022737"/>
    </source>
</evidence>
<keyword evidence="2" id="KW-0813">Transport</keyword>
<dbReference type="InterPro" id="IPR036721">
    <property type="entry name" value="RCK_C_sf"/>
</dbReference>
<comment type="caution">
    <text evidence="9">The sequence shown here is derived from an EMBL/GenBank/DDBJ whole genome shotgun (WGS) entry which is preliminary data.</text>
</comment>
<feature type="domain" description="RCK C-terminal" evidence="8">
    <location>
        <begin position="289"/>
        <end position="374"/>
    </location>
</feature>
<dbReference type="PANTHER" id="PTHR43652">
    <property type="entry name" value="BASIC AMINO ACID ANTIPORTER YFCC-RELATED"/>
    <property type="match status" value="1"/>
</dbReference>
<dbReference type="EMBL" id="JALHAT010000041">
    <property type="protein sequence ID" value="MCJ1962455.1"/>
    <property type="molecule type" value="Genomic_DNA"/>
</dbReference>
<proteinExistence type="predicted"/>
<evidence type="ECO:0000256" key="5">
    <source>
        <dbReference type="ARBA" id="ARBA00022989"/>
    </source>
</evidence>
<evidence type="ECO:0000256" key="6">
    <source>
        <dbReference type="ARBA" id="ARBA00023136"/>
    </source>
</evidence>
<keyword evidence="6 7" id="KW-0472">Membrane</keyword>
<accession>A0ABT0AGW5</accession>
<keyword evidence="3 7" id="KW-0812">Transmembrane</keyword>
<feature type="transmembrane region" description="Helical" evidence="7">
    <location>
        <begin position="411"/>
        <end position="429"/>
    </location>
</feature>
<dbReference type="InterPro" id="IPR051679">
    <property type="entry name" value="DASS-Related_Transporters"/>
</dbReference>
<evidence type="ECO:0000256" key="7">
    <source>
        <dbReference type="SAM" id="Phobius"/>
    </source>
</evidence>
<dbReference type="SUPFAM" id="SSF116726">
    <property type="entry name" value="TrkA C-terminal domain-like"/>
    <property type="match status" value="2"/>
</dbReference>
<evidence type="ECO:0000313" key="10">
    <source>
        <dbReference type="Proteomes" id="UP001162802"/>
    </source>
</evidence>
<dbReference type="PROSITE" id="PS51202">
    <property type="entry name" value="RCK_C"/>
    <property type="match status" value="2"/>
</dbReference>
<evidence type="ECO:0000259" key="8">
    <source>
        <dbReference type="PROSITE" id="PS51202"/>
    </source>
</evidence>
<name>A0ABT0AGW5_9SPHN</name>
<dbReference type="Gene3D" id="3.30.70.1450">
    <property type="entry name" value="Regulator of K+ conductance, C-terminal domain"/>
    <property type="match status" value="2"/>
</dbReference>
<evidence type="ECO:0000256" key="2">
    <source>
        <dbReference type="ARBA" id="ARBA00022448"/>
    </source>
</evidence>
<evidence type="ECO:0000313" key="9">
    <source>
        <dbReference type="EMBL" id="MCJ1962455.1"/>
    </source>
</evidence>
<gene>
    <name evidence="9" type="ORF">MTR65_17310</name>
</gene>
<feature type="domain" description="RCK C-terminal" evidence="8">
    <location>
        <begin position="206"/>
        <end position="288"/>
    </location>
</feature>
<feature type="transmembrane region" description="Helical" evidence="7">
    <location>
        <begin position="172"/>
        <end position="194"/>
    </location>
</feature>
<evidence type="ECO:0000256" key="1">
    <source>
        <dbReference type="ARBA" id="ARBA00004141"/>
    </source>
</evidence>
<reference evidence="9" key="1">
    <citation type="submission" date="2022-03" db="EMBL/GenBank/DDBJ databases">
        <title>Identification of a novel bacterium isolated from mangrove sediments.</title>
        <authorList>
            <person name="Pan X."/>
        </authorList>
    </citation>
    <scope>NUCLEOTIDE SEQUENCE</scope>
    <source>
        <strain evidence="9">B2637</strain>
    </source>
</reference>
<feature type="transmembrane region" description="Helical" evidence="7">
    <location>
        <begin position="475"/>
        <end position="494"/>
    </location>
</feature>
<keyword evidence="4" id="KW-0677">Repeat</keyword>
<dbReference type="InterPro" id="IPR004680">
    <property type="entry name" value="Cit_transptr-like_dom"/>
</dbReference>
<dbReference type="Pfam" id="PF03600">
    <property type="entry name" value="CitMHS"/>
    <property type="match status" value="1"/>
</dbReference>